<reference evidence="11 12" key="1">
    <citation type="submission" date="2018-10" db="EMBL/GenBank/DDBJ databases">
        <authorList>
            <person name="Ekblom R."/>
            <person name="Jareborg N."/>
        </authorList>
    </citation>
    <scope>NUCLEOTIDE SEQUENCE [LARGE SCALE GENOMIC DNA]</scope>
    <source>
        <tissue evidence="11">Muscle</tissue>
    </source>
</reference>
<gene>
    <name evidence="11" type="ORF">BN2614_LOCUS3</name>
</gene>
<dbReference type="GO" id="GO:0045259">
    <property type="term" value="C:proton-transporting ATP synthase complex"/>
    <property type="evidence" value="ECO:0007669"/>
    <property type="project" value="UniProtKB-KW"/>
</dbReference>
<keyword evidence="9" id="KW-0472">Membrane</keyword>
<evidence type="ECO:0000256" key="2">
    <source>
        <dbReference type="ARBA" id="ARBA00006842"/>
    </source>
</evidence>
<dbReference type="AlphaFoldDB" id="A0A9X9LH31"/>
<comment type="subcellular location">
    <subcellularLocation>
        <location evidence="1">Mitochondrion inner membrane</location>
    </subcellularLocation>
</comment>
<keyword evidence="6" id="KW-0999">Mitochondrion inner membrane</keyword>
<dbReference type="Proteomes" id="UP000269945">
    <property type="component" value="Unassembled WGS sequence"/>
</dbReference>
<dbReference type="GO" id="GO:0005743">
    <property type="term" value="C:mitochondrial inner membrane"/>
    <property type="evidence" value="ECO:0007669"/>
    <property type="project" value="UniProtKB-SubCell"/>
</dbReference>
<name>A0A9X9LH31_GULGU</name>
<evidence type="ECO:0000256" key="6">
    <source>
        <dbReference type="ARBA" id="ARBA00022792"/>
    </source>
</evidence>
<comment type="caution">
    <text evidence="11">The sequence shown here is derived from an EMBL/GenBank/DDBJ whole genome shotgun (WGS) entry which is preliminary data.</text>
</comment>
<proteinExistence type="inferred from homology"/>
<evidence type="ECO:0000313" key="11">
    <source>
        <dbReference type="EMBL" id="VCW67943.1"/>
    </source>
</evidence>
<keyword evidence="4" id="KW-0138">CF(0)</keyword>
<dbReference type="SUPFAM" id="SSF161065">
    <property type="entry name" value="ATP synthase D chain-like"/>
    <property type="match status" value="1"/>
</dbReference>
<dbReference type="Gene3D" id="6.10.280.70">
    <property type="match status" value="1"/>
</dbReference>
<organism evidence="11 12">
    <name type="scientific">Gulo gulo</name>
    <name type="common">Wolverine</name>
    <name type="synonym">Gluton</name>
    <dbReference type="NCBI Taxonomy" id="48420"/>
    <lineage>
        <taxon>Eukaryota</taxon>
        <taxon>Metazoa</taxon>
        <taxon>Chordata</taxon>
        <taxon>Craniata</taxon>
        <taxon>Vertebrata</taxon>
        <taxon>Euteleostomi</taxon>
        <taxon>Mammalia</taxon>
        <taxon>Eutheria</taxon>
        <taxon>Laurasiatheria</taxon>
        <taxon>Carnivora</taxon>
        <taxon>Caniformia</taxon>
        <taxon>Musteloidea</taxon>
        <taxon>Mustelidae</taxon>
        <taxon>Guloninae</taxon>
        <taxon>Gulo</taxon>
    </lineage>
</organism>
<sequence length="100" mass="11146">MLTCGLATLPGKPPAFGRAYYQASAAKAGGVDDFEKFNRLKAPVPEDRHAVQADAEENDVKRCAESPSLSKARTKEREREPEKMKNRSPWARMTPEDPNE</sequence>
<evidence type="ECO:0008006" key="13">
    <source>
        <dbReference type="Google" id="ProtNLM"/>
    </source>
</evidence>
<evidence type="ECO:0000256" key="3">
    <source>
        <dbReference type="ARBA" id="ARBA00022448"/>
    </source>
</evidence>
<evidence type="ECO:0000256" key="8">
    <source>
        <dbReference type="ARBA" id="ARBA00023128"/>
    </source>
</evidence>
<keyword evidence="5" id="KW-0375">Hydrogen ion transport</keyword>
<dbReference type="GO" id="GO:0015078">
    <property type="term" value="F:proton transmembrane transporter activity"/>
    <property type="evidence" value="ECO:0007669"/>
    <property type="project" value="InterPro"/>
</dbReference>
<dbReference type="InterPro" id="IPR036228">
    <property type="entry name" value="ATP_synth_F0_dsu_sf_mt"/>
</dbReference>
<evidence type="ECO:0000256" key="9">
    <source>
        <dbReference type="ARBA" id="ARBA00023136"/>
    </source>
</evidence>
<evidence type="ECO:0000256" key="10">
    <source>
        <dbReference type="SAM" id="MobiDB-lite"/>
    </source>
</evidence>
<keyword evidence="12" id="KW-1185">Reference proteome</keyword>
<feature type="compositionally biased region" description="Basic and acidic residues" evidence="10">
    <location>
        <begin position="42"/>
        <end position="51"/>
    </location>
</feature>
<evidence type="ECO:0000256" key="7">
    <source>
        <dbReference type="ARBA" id="ARBA00023065"/>
    </source>
</evidence>
<evidence type="ECO:0000256" key="5">
    <source>
        <dbReference type="ARBA" id="ARBA00022781"/>
    </source>
</evidence>
<dbReference type="Pfam" id="PF05873">
    <property type="entry name" value="Mt_ATP-synt_D"/>
    <property type="match status" value="1"/>
</dbReference>
<dbReference type="InterPro" id="IPR008689">
    <property type="entry name" value="ATP_synth_F0_dsu_mt"/>
</dbReference>
<protein>
    <recommendedName>
        <fullName evidence="13">ATP synthase-coupling factor 6, mitochondrial</fullName>
    </recommendedName>
</protein>
<feature type="region of interest" description="Disordered" evidence="10">
    <location>
        <begin position="42"/>
        <end position="100"/>
    </location>
</feature>
<dbReference type="GO" id="GO:0015986">
    <property type="term" value="P:proton motive force-driven ATP synthesis"/>
    <property type="evidence" value="ECO:0007669"/>
    <property type="project" value="InterPro"/>
</dbReference>
<feature type="compositionally biased region" description="Basic and acidic residues" evidence="10">
    <location>
        <begin position="73"/>
        <end position="85"/>
    </location>
</feature>
<comment type="similarity">
    <text evidence="2">Belongs to the ATPase d subunit family.</text>
</comment>
<evidence type="ECO:0000256" key="1">
    <source>
        <dbReference type="ARBA" id="ARBA00004273"/>
    </source>
</evidence>
<keyword evidence="7" id="KW-0406">Ion transport</keyword>
<evidence type="ECO:0000256" key="4">
    <source>
        <dbReference type="ARBA" id="ARBA00022547"/>
    </source>
</evidence>
<keyword evidence="3" id="KW-0813">Transport</keyword>
<dbReference type="PANTHER" id="PTHR12700">
    <property type="entry name" value="ATP SYNTHASE SUBUNIT D, MITOCHONDRIAL"/>
    <property type="match status" value="1"/>
</dbReference>
<evidence type="ECO:0000313" key="12">
    <source>
        <dbReference type="Proteomes" id="UP000269945"/>
    </source>
</evidence>
<keyword evidence="8" id="KW-0496">Mitochondrion</keyword>
<accession>A0A9X9LH31</accession>
<dbReference type="EMBL" id="CYRY02003306">
    <property type="protein sequence ID" value="VCW67943.1"/>
    <property type="molecule type" value="Genomic_DNA"/>
</dbReference>